<evidence type="ECO:0000313" key="1">
    <source>
        <dbReference type="EMBL" id="KAL2068593.1"/>
    </source>
</evidence>
<protein>
    <submittedName>
        <fullName evidence="1">Uncharacterized protein</fullName>
    </submittedName>
</protein>
<dbReference type="EMBL" id="JAZHXI010000008">
    <property type="protein sequence ID" value="KAL2068593.1"/>
    <property type="molecule type" value="Genomic_DNA"/>
</dbReference>
<accession>A0ABR4CF95</accession>
<sequence length="116" mass="13001">MRITSSFTSSTGRSVQPYLLLMSSPLLRSDRLSPVSLLSYKCDAAVFRSCCPITPQIQIKSLMKQPSADIPLRHAFQPLSSQLKPSRKPNSSSKASEKQMLHLIVEETRLKSTYFV</sequence>
<organism evidence="1 2">
    <name type="scientific">Oculimacula yallundae</name>
    <dbReference type="NCBI Taxonomy" id="86028"/>
    <lineage>
        <taxon>Eukaryota</taxon>
        <taxon>Fungi</taxon>
        <taxon>Dikarya</taxon>
        <taxon>Ascomycota</taxon>
        <taxon>Pezizomycotina</taxon>
        <taxon>Leotiomycetes</taxon>
        <taxon>Helotiales</taxon>
        <taxon>Ploettnerulaceae</taxon>
        <taxon>Oculimacula</taxon>
    </lineage>
</organism>
<name>A0ABR4CF95_9HELO</name>
<proteinExistence type="predicted"/>
<reference evidence="1 2" key="1">
    <citation type="journal article" date="2024" name="Commun. Biol.">
        <title>Comparative genomic analysis of thermophilic fungi reveals convergent evolutionary adaptations and gene losses.</title>
        <authorList>
            <person name="Steindorff A.S."/>
            <person name="Aguilar-Pontes M.V."/>
            <person name="Robinson A.J."/>
            <person name="Andreopoulos B."/>
            <person name="LaButti K."/>
            <person name="Kuo A."/>
            <person name="Mondo S."/>
            <person name="Riley R."/>
            <person name="Otillar R."/>
            <person name="Haridas S."/>
            <person name="Lipzen A."/>
            <person name="Grimwood J."/>
            <person name="Schmutz J."/>
            <person name="Clum A."/>
            <person name="Reid I.D."/>
            <person name="Moisan M.C."/>
            <person name="Butler G."/>
            <person name="Nguyen T.T.M."/>
            <person name="Dewar K."/>
            <person name="Conant G."/>
            <person name="Drula E."/>
            <person name="Henrissat B."/>
            <person name="Hansel C."/>
            <person name="Singer S."/>
            <person name="Hutchinson M.I."/>
            <person name="de Vries R.P."/>
            <person name="Natvig D.O."/>
            <person name="Powell A.J."/>
            <person name="Tsang A."/>
            <person name="Grigoriev I.V."/>
        </authorList>
    </citation>
    <scope>NUCLEOTIDE SEQUENCE [LARGE SCALE GENOMIC DNA]</scope>
    <source>
        <strain evidence="1 2">CBS 494.80</strain>
    </source>
</reference>
<comment type="caution">
    <text evidence="1">The sequence shown here is derived from an EMBL/GenBank/DDBJ whole genome shotgun (WGS) entry which is preliminary data.</text>
</comment>
<dbReference type="Proteomes" id="UP001595075">
    <property type="component" value="Unassembled WGS sequence"/>
</dbReference>
<gene>
    <name evidence="1" type="ORF">VTL71DRAFT_14930</name>
</gene>
<keyword evidence="2" id="KW-1185">Reference proteome</keyword>
<evidence type="ECO:0000313" key="2">
    <source>
        <dbReference type="Proteomes" id="UP001595075"/>
    </source>
</evidence>